<evidence type="ECO:0000313" key="2">
    <source>
        <dbReference type="EMBL" id="JAD76255.1"/>
    </source>
</evidence>
<reference evidence="2" key="2">
    <citation type="journal article" date="2015" name="Data Brief">
        <title>Shoot transcriptome of the giant reed, Arundo donax.</title>
        <authorList>
            <person name="Barrero R.A."/>
            <person name="Guerrero F.D."/>
            <person name="Moolhuijzen P."/>
            <person name="Goolsby J.A."/>
            <person name="Tidwell J."/>
            <person name="Bellgard S.E."/>
            <person name="Bellgard M.I."/>
        </authorList>
    </citation>
    <scope>NUCLEOTIDE SEQUENCE</scope>
    <source>
        <tissue evidence="2">Shoot tissue taken approximately 20 cm above the soil surface</tissue>
    </source>
</reference>
<evidence type="ECO:0000256" key="1">
    <source>
        <dbReference type="SAM" id="MobiDB-lite"/>
    </source>
</evidence>
<proteinExistence type="predicted"/>
<accession>A0A0A9CS94</accession>
<dbReference type="AlphaFoldDB" id="A0A0A9CS94"/>
<protein>
    <submittedName>
        <fullName evidence="2">Uncharacterized protein</fullName>
    </submittedName>
</protein>
<reference evidence="2" key="1">
    <citation type="submission" date="2014-09" db="EMBL/GenBank/DDBJ databases">
        <authorList>
            <person name="Magalhaes I.L.F."/>
            <person name="Oliveira U."/>
            <person name="Santos F.R."/>
            <person name="Vidigal T.H.D.A."/>
            <person name="Brescovit A.D."/>
            <person name="Santos A.J."/>
        </authorList>
    </citation>
    <scope>NUCLEOTIDE SEQUENCE</scope>
    <source>
        <tissue evidence="2">Shoot tissue taken approximately 20 cm above the soil surface</tissue>
    </source>
</reference>
<sequence>MRHQECREGVKQTPKKNSAGQEKKGTSCQAKPPQYLHKNQAMKERWRQGEKKTHQEGAREARWTLLSQYSTLEQWSALISGNISQLVASMVAKLF</sequence>
<organism evidence="2">
    <name type="scientific">Arundo donax</name>
    <name type="common">Giant reed</name>
    <name type="synonym">Donax arundinaceus</name>
    <dbReference type="NCBI Taxonomy" id="35708"/>
    <lineage>
        <taxon>Eukaryota</taxon>
        <taxon>Viridiplantae</taxon>
        <taxon>Streptophyta</taxon>
        <taxon>Embryophyta</taxon>
        <taxon>Tracheophyta</taxon>
        <taxon>Spermatophyta</taxon>
        <taxon>Magnoliopsida</taxon>
        <taxon>Liliopsida</taxon>
        <taxon>Poales</taxon>
        <taxon>Poaceae</taxon>
        <taxon>PACMAD clade</taxon>
        <taxon>Arundinoideae</taxon>
        <taxon>Arundineae</taxon>
        <taxon>Arundo</taxon>
    </lineage>
</organism>
<feature type="compositionally biased region" description="Basic and acidic residues" evidence="1">
    <location>
        <begin position="1"/>
        <end position="10"/>
    </location>
</feature>
<name>A0A0A9CS94_ARUDO</name>
<dbReference type="EMBL" id="GBRH01221640">
    <property type="protein sequence ID" value="JAD76255.1"/>
    <property type="molecule type" value="Transcribed_RNA"/>
</dbReference>
<feature type="region of interest" description="Disordered" evidence="1">
    <location>
        <begin position="1"/>
        <end position="37"/>
    </location>
</feature>